<organism evidence="2 3">
    <name type="scientific">Actinoallomurus vinaceus</name>
    <dbReference type="NCBI Taxonomy" id="1080074"/>
    <lineage>
        <taxon>Bacteria</taxon>
        <taxon>Bacillati</taxon>
        <taxon>Actinomycetota</taxon>
        <taxon>Actinomycetes</taxon>
        <taxon>Streptosporangiales</taxon>
        <taxon>Thermomonosporaceae</taxon>
        <taxon>Actinoallomurus</taxon>
    </lineage>
</organism>
<dbReference type="EMBL" id="BAABHK010000005">
    <property type="protein sequence ID" value="GAA4627439.1"/>
    <property type="molecule type" value="Genomic_DNA"/>
</dbReference>
<evidence type="ECO:0000256" key="1">
    <source>
        <dbReference type="SAM" id="Phobius"/>
    </source>
</evidence>
<feature type="transmembrane region" description="Helical" evidence="1">
    <location>
        <begin position="30"/>
        <end position="51"/>
    </location>
</feature>
<accession>A0ABP8UCP8</accession>
<name>A0ABP8UCP8_9ACTN</name>
<dbReference type="Proteomes" id="UP001501442">
    <property type="component" value="Unassembled WGS sequence"/>
</dbReference>
<dbReference type="RefSeq" id="WP_345432375.1">
    <property type="nucleotide sequence ID" value="NZ_BAABHK010000005.1"/>
</dbReference>
<keyword evidence="1" id="KW-0812">Transmembrane</keyword>
<keyword evidence="1" id="KW-1133">Transmembrane helix</keyword>
<proteinExistence type="predicted"/>
<evidence type="ECO:0000313" key="2">
    <source>
        <dbReference type="EMBL" id="GAA4627439.1"/>
    </source>
</evidence>
<reference evidence="3" key="1">
    <citation type="journal article" date="2019" name="Int. J. Syst. Evol. Microbiol.">
        <title>The Global Catalogue of Microorganisms (GCM) 10K type strain sequencing project: providing services to taxonomists for standard genome sequencing and annotation.</title>
        <authorList>
            <consortium name="The Broad Institute Genomics Platform"/>
            <consortium name="The Broad Institute Genome Sequencing Center for Infectious Disease"/>
            <person name="Wu L."/>
            <person name="Ma J."/>
        </authorList>
    </citation>
    <scope>NUCLEOTIDE SEQUENCE [LARGE SCALE GENOMIC DNA]</scope>
    <source>
        <strain evidence="3">JCM 17939</strain>
    </source>
</reference>
<evidence type="ECO:0000313" key="3">
    <source>
        <dbReference type="Proteomes" id="UP001501442"/>
    </source>
</evidence>
<sequence>MTYLFVAIAVLVLGGALLFGAMFRRDDTRLGLPALAVMIAANVLAMVYAAYDQ</sequence>
<keyword evidence="1" id="KW-0472">Membrane</keyword>
<keyword evidence="3" id="KW-1185">Reference proteome</keyword>
<comment type="caution">
    <text evidence="2">The sequence shown here is derived from an EMBL/GenBank/DDBJ whole genome shotgun (WGS) entry which is preliminary data.</text>
</comment>
<protein>
    <submittedName>
        <fullName evidence="2">Uncharacterized protein</fullName>
    </submittedName>
</protein>
<gene>
    <name evidence="2" type="ORF">GCM10023196_039650</name>
</gene>